<reference evidence="1" key="1">
    <citation type="submission" date="2022-01" db="EMBL/GenBank/DDBJ databases">
        <authorList>
            <person name="King R."/>
        </authorList>
    </citation>
    <scope>NUCLEOTIDE SEQUENCE</scope>
</reference>
<accession>A0A9P0CS17</accession>
<keyword evidence="2" id="KW-1185">Reference proteome</keyword>
<proteinExistence type="predicted"/>
<evidence type="ECO:0000313" key="2">
    <source>
        <dbReference type="Proteomes" id="UP001153636"/>
    </source>
</evidence>
<organism evidence="1 2">
    <name type="scientific">Psylliodes chrysocephalus</name>
    <dbReference type="NCBI Taxonomy" id="3402493"/>
    <lineage>
        <taxon>Eukaryota</taxon>
        <taxon>Metazoa</taxon>
        <taxon>Ecdysozoa</taxon>
        <taxon>Arthropoda</taxon>
        <taxon>Hexapoda</taxon>
        <taxon>Insecta</taxon>
        <taxon>Pterygota</taxon>
        <taxon>Neoptera</taxon>
        <taxon>Endopterygota</taxon>
        <taxon>Coleoptera</taxon>
        <taxon>Polyphaga</taxon>
        <taxon>Cucujiformia</taxon>
        <taxon>Chrysomeloidea</taxon>
        <taxon>Chrysomelidae</taxon>
        <taxon>Galerucinae</taxon>
        <taxon>Alticini</taxon>
        <taxon>Psylliodes</taxon>
    </lineage>
</organism>
<dbReference type="AlphaFoldDB" id="A0A9P0CS17"/>
<gene>
    <name evidence="1" type="ORF">PSYICH_LOCUS6569</name>
</gene>
<dbReference type="OrthoDB" id="7483379at2759"/>
<dbReference type="EMBL" id="OV651814">
    <property type="protein sequence ID" value="CAH1107011.1"/>
    <property type="molecule type" value="Genomic_DNA"/>
</dbReference>
<evidence type="ECO:0000313" key="1">
    <source>
        <dbReference type="EMBL" id="CAH1107011.1"/>
    </source>
</evidence>
<protein>
    <submittedName>
        <fullName evidence="1">Uncharacterized protein</fullName>
    </submittedName>
</protein>
<dbReference type="Proteomes" id="UP001153636">
    <property type="component" value="Chromosome 2"/>
</dbReference>
<sequence>MLDWPFCVGLIIRPSSLACRIRGSAAQNELVTASIACLKPLLLSRRQACSQMEGRSDAESVDSQISGSFKAPRTSRLDNLEKSNMELKNMAASLLEKFDTSKFPAFYRFLEKDKGNLSSAASEGS</sequence>
<name>A0A9P0CS17_9CUCU</name>